<organism evidence="1 2">
    <name type="scientific">Manganibacter manganicus</name>
    <dbReference type="NCBI Taxonomy" id="1873176"/>
    <lineage>
        <taxon>Bacteria</taxon>
        <taxon>Pseudomonadati</taxon>
        <taxon>Pseudomonadota</taxon>
        <taxon>Alphaproteobacteria</taxon>
        <taxon>Hyphomicrobiales</taxon>
        <taxon>Phyllobacteriaceae</taxon>
        <taxon>Manganibacter</taxon>
    </lineage>
</organism>
<dbReference type="EMBL" id="MDET01000009">
    <property type="protein sequence ID" value="OQM76244.1"/>
    <property type="molecule type" value="Genomic_DNA"/>
</dbReference>
<accession>A0A1V8RSZ8</accession>
<keyword evidence="2" id="KW-1185">Reference proteome</keyword>
<protein>
    <submittedName>
        <fullName evidence="1">Uncharacterized protein</fullName>
    </submittedName>
</protein>
<proteinExistence type="predicted"/>
<evidence type="ECO:0000313" key="2">
    <source>
        <dbReference type="Proteomes" id="UP000191905"/>
    </source>
</evidence>
<gene>
    <name evidence="1" type="ORF">BFN67_15225</name>
</gene>
<comment type="caution">
    <text evidence="1">The sequence shown here is derived from an EMBL/GenBank/DDBJ whole genome shotgun (WGS) entry which is preliminary data.</text>
</comment>
<evidence type="ECO:0000313" key="1">
    <source>
        <dbReference type="EMBL" id="OQM76244.1"/>
    </source>
</evidence>
<dbReference type="AlphaFoldDB" id="A0A1V8RSZ8"/>
<sequence length="172" mass="18570">MSTPGNTALIEVSGNGLDAHGTAIRTDGEPEDDPDYAGLLVVDDENFLLTRSTPLLDFGAIAKRGPRPVPETLSSVLQHGAMDVFRRFAGLMLIEDIEHLADKLAAGVLSDVLGDGNEFDADLAQLTDIEFRMKCVTAEAGERMHHQIVEGMVRLFGFVDHLLENGAILVQS</sequence>
<name>A0A1V8RSZ8_9HYPH</name>
<dbReference type="Proteomes" id="UP000191905">
    <property type="component" value="Unassembled WGS sequence"/>
</dbReference>
<reference evidence="1 2" key="1">
    <citation type="journal article" date="2016" name="Int. J. Syst. Evol. Microbiol.">
        <title>Pseudaminobacter manganicus sp. nov., isolated from sludge of a manganese mine.</title>
        <authorList>
            <person name="Li J."/>
            <person name="Huang J."/>
            <person name="Liao S."/>
            <person name="Wang G."/>
        </authorList>
    </citation>
    <scope>NUCLEOTIDE SEQUENCE [LARGE SCALE GENOMIC DNA]</scope>
    <source>
        <strain evidence="1 2">JH-7</strain>
    </source>
</reference>